<dbReference type="KEGG" id="asla:NCTC11923_00127"/>
<protein>
    <submittedName>
        <fullName evidence="4">Septum formation initiator</fullName>
    </submittedName>
</protein>
<feature type="compositionally biased region" description="Basic and acidic residues" evidence="2">
    <location>
        <begin position="150"/>
        <end position="164"/>
    </location>
</feature>
<organism evidence="4 5">
    <name type="scientific">Actinomyces slackii</name>
    <dbReference type="NCBI Taxonomy" id="52774"/>
    <lineage>
        <taxon>Bacteria</taxon>
        <taxon>Bacillati</taxon>
        <taxon>Actinomycetota</taxon>
        <taxon>Actinomycetes</taxon>
        <taxon>Actinomycetales</taxon>
        <taxon>Actinomycetaceae</taxon>
        <taxon>Actinomyces</taxon>
    </lineage>
</organism>
<gene>
    <name evidence="4" type="ORF">NCTC11923_00127</name>
</gene>
<evidence type="ECO:0000313" key="5">
    <source>
        <dbReference type="Proteomes" id="UP000276899"/>
    </source>
</evidence>
<feature type="region of interest" description="Disordered" evidence="2">
    <location>
        <begin position="1"/>
        <end position="45"/>
    </location>
</feature>
<evidence type="ECO:0000256" key="1">
    <source>
        <dbReference type="SAM" id="Coils"/>
    </source>
</evidence>
<keyword evidence="1" id="KW-0175">Coiled coil</keyword>
<keyword evidence="3" id="KW-0472">Membrane</keyword>
<feature type="transmembrane region" description="Helical" evidence="3">
    <location>
        <begin position="54"/>
        <end position="76"/>
    </location>
</feature>
<dbReference type="RefSeq" id="WP_034515533.1">
    <property type="nucleotide sequence ID" value="NZ_LR134363.1"/>
</dbReference>
<reference evidence="4 5" key="1">
    <citation type="submission" date="2018-12" db="EMBL/GenBank/DDBJ databases">
        <authorList>
            <consortium name="Pathogen Informatics"/>
        </authorList>
    </citation>
    <scope>NUCLEOTIDE SEQUENCE [LARGE SCALE GENOMIC DNA]</scope>
    <source>
        <strain evidence="4 5">NCTC11923</strain>
    </source>
</reference>
<dbReference type="AlphaFoldDB" id="A0A448K9C0"/>
<dbReference type="Pfam" id="PF04977">
    <property type="entry name" value="DivIC"/>
    <property type="match status" value="1"/>
</dbReference>
<dbReference type="STRING" id="1278298.GCA_000428685_01110"/>
<keyword evidence="3" id="KW-0812">Transmembrane</keyword>
<evidence type="ECO:0000256" key="3">
    <source>
        <dbReference type="SAM" id="Phobius"/>
    </source>
</evidence>
<feature type="compositionally biased region" description="Low complexity" evidence="2">
    <location>
        <begin position="32"/>
        <end position="45"/>
    </location>
</feature>
<keyword evidence="5" id="KW-1185">Reference proteome</keyword>
<feature type="coiled-coil region" evidence="1">
    <location>
        <begin position="82"/>
        <end position="109"/>
    </location>
</feature>
<accession>A0A448K9C0</accession>
<feature type="compositionally biased region" description="Pro residues" evidence="2">
    <location>
        <begin position="186"/>
        <end position="204"/>
    </location>
</feature>
<dbReference type="InterPro" id="IPR007060">
    <property type="entry name" value="FtsL/DivIC"/>
</dbReference>
<sequence>MTPRRPSRSSARRGSRGSGTHPGQSSTPARGTAEQEAPETAAPMAAERSIPPRVVMLVVVSLLAFALVFTSLRAYLSQRAQYDDVVDRLARAQATSTALERELSQWEDEDYVRSQVRERLGYVMPGETTYVVVGAEKYAEDPDGQTAGESSRRAPWYDRLRESARLAGEAPQSAAPEDPAKRGWAPPEPSDGPQSTPSPAPSPAPTAQETP</sequence>
<evidence type="ECO:0000313" key="4">
    <source>
        <dbReference type="EMBL" id="VEG73522.1"/>
    </source>
</evidence>
<proteinExistence type="predicted"/>
<feature type="compositionally biased region" description="Basic residues" evidence="2">
    <location>
        <begin position="1"/>
        <end position="15"/>
    </location>
</feature>
<dbReference type="EMBL" id="LR134363">
    <property type="protein sequence ID" value="VEG73522.1"/>
    <property type="molecule type" value="Genomic_DNA"/>
</dbReference>
<dbReference type="Proteomes" id="UP000276899">
    <property type="component" value="Chromosome"/>
</dbReference>
<name>A0A448K9C0_9ACTO</name>
<evidence type="ECO:0000256" key="2">
    <source>
        <dbReference type="SAM" id="MobiDB-lite"/>
    </source>
</evidence>
<feature type="region of interest" description="Disordered" evidence="2">
    <location>
        <begin position="140"/>
        <end position="211"/>
    </location>
</feature>
<keyword evidence="3" id="KW-1133">Transmembrane helix</keyword>